<gene>
    <name evidence="2" type="ORF">EEW87_17245</name>
</gene>
<protein>
    <submittedName>
        <fullName evidence="2">Alpha/beta fold hydrolase</fullName>
    </submittedName>
</protein>
<dbReference type="Pfam" id="PF12697">
    <property type="entry name" value="Abhydrolase_6"/>
    <property type="match status" value="1"/>
</dbReference>
<feature type="domain" description="AB hydrolase-1" evidence="1">
    <location>
        <begin position="45"/>
        <end position="267"/>
    </location>
</feature>
<reference evidence="2 3" key="1">
    <citation type="submission" date="2019-09" db="EMBL/GenBank/DDBJ databases">
        <title>Complete Genome Sequence of Janibacter melonis M714 with both human health impact and industrial applications.</title>
        <authorList>
            <person name="Jin M."/>
            <person name="Zhao Q.R."/>
        </authorList>
    </citation>
    <scope>NUCLEOTIDE SEQUENCE [LARGE SCALE GENOMIC DNA]</scope>
    <source>
        <strain evidence="2 3">M714</strain>
    </source>
</reference>
<proteinExistence type="predicted"/>
<dbReference type="PANTHER" id="PTHR43194:SF2">
    <property type="entry name" value="PEROXISOMAL MEMBRANE PROTEIN LPX1"/>
    <property type="match status" value="1"/>
</dbReference>
<dbReference type="RefSeq" id="WP_123092654.1">
    <property type="nucleotide sequence ID" value="NZ_CP044548.2"/>
</dbReference>
<dbReference type="PANTHER" id="PTHR43194">
    <property type="entry name" value="HYDROLASE ALPHA/BETA FOLD FAMILY"/>
    <property type="match status" value="1"/>
</dbReference>
<dbReference type="InterPro" id="IPR050228">
    <property type="entry name" value="Carboxylesterase_BioH"/>
</dbReference>
<dbReference type="GeneID" id="59162807"/>
<organism evidence="2 3">
    <name type="scientific">Janibacter melonis</name>
    <dbReference type="NCBI Taxonomy" id="262209"/>
    <lineage>
        <taxon>Bacteria</taxon>
        <taxon>Bacillati</taxon>
        <taxon>Actinomycetota</taxon>
        <taxon>Actinomycetes</taxon>
        <taxon>Micrococcales</taxon>
        <taxon>Intrasporangiaceae</taxon>
        <taxon>Janibacter</taxon>
    </lineage>
</organism>
<name>A0A650GEA1_9MICO</name>
<dbReference type="Proteomes" id="UP000271708">
    <property type="component" value="Chromosome"/>
</dbReference>
<evidence type="ECO:0000259" key="1">
    <source>
        <dbReference type="Pfam" id="PF12697"/>
    </source>
</evidence>
<dbReference type="GO" id="GO:0016787">
    <property type="term" value="F:hydrolase activity"/>
    <property type="evidence" value="ECO:0007669"/>
    <property type="project" value="UniProtKB-KW"/>
</dbReference>
<dbReference type="SUPFAM" id="SSF53474">
    <property type="entry name" value="alpha/beta-Hydrolases"/>
    <property type="match status" value="1"/>
</dbReference>
<evidence type="ECO:0000313" key="3">
    <source>
        <dbReference type="Proteomes" id="UP000271708"/>
    </source>
</evidence>
<keyword evidence="2" id="KW-0378">Hydrolase</keyword>
<dbReference type="InterPro" id="IPR029058">
    <property type="entry name" value="AB_hydrolase_fold"/>
</dbReference>
<evidence type="ECO:0000313" key="2">
    <source>
        <dbReference type="EMBL" id="QGX08637.1"/>
    </source>
</evidence>
<accession>A0A650GEA1</accession>
<dbReference type="KEGG" id="jme:EEW87_17245"/>
<sequence>MTRTVTLTALADLPPTGATSRWVEGEVGLHVLDYPGPAGSTLAPVVLVPGISMPAIGMDLVARDLCATRRVLVTDVRGRGLSQSGGGYAMTDYAQDLEGVIETLVPGEGAVLVGHSMGARIVTLVAARGRVAHGGVVAVDPPLSGPGRAPYLTTRAAFMGQVEQALRGTDADEVAASWPSWPRREQEIRARWLGSCDPEAIGATHDGFESEDFFSWWPQVPAPVAFVRGADSPVVPEEVMAEVEAANPHASVHVVPQAGHMVFWDNAQGADQVLSEALDAVDGA</sequence>
<dbReference type="AlphaFoldDB" id="A0A650GEA1"/>
<dbReference type="Gene3D" id="3.40.50.1820">
    <property type="entry name" value="alpha/beta hydrolase"/>
    <property type="match status" value="1"/>
</dbReference>
<dbReference type="EMBL" id="CP044548">
    <property type="protein sequence ID" value="QGX08637.1"/>
    <property type="molecule type" value="Genomic_DNA"/>
</dbReference>
<dbReference type="InterPro" id="IPR000073">
    <property type="entry name" value="AB_hydrolase_1"/>
</dbReference>